<evidence type="ECO:0000256" key="10">
    <source>
        <dbReference type="ARBA" id="ARBA00023136"/>
    </source>
</evidence>
<keyword evidence="2" id="KW-0813">Transport</keyword>
<dbReference type="PROSITE" id="PS51450">
    <property type="entry name" value="LRR"/>
    <property type="match status" value="1"/>
</dbReference>
<reference evidence="14 15" key="1">
    <citation type="journal article" date="2023" name="bioRxiv">
        <title>Conserved and derived expression patterns and positive selection on dental genes reveal complex evolutionary context of ever-growing rodent molars.</title>
        <authorList>
            <person name="Calamari Z.T."/>
            <person name="Song A."/>
            <person name="Cohen E."/>
            <person name="Akter M."/>
            <person name="Roy R.D."/>
            <person name="Hallikas O."/>
            <person name="Christensen M.M."/>
            <person name="Li P."/>
            <person name="Marangoni P."/>
            <person name="Jernvall J."/>
            <person name="Klein O.D."/>
        </authorList>
    </citation>
    <scope>NUCLEOTIDE SEQUENCE [LARGE SCALE GENOMIC DNA]</scope>
    <source>
        <strain evidence="14">V071</strain>
    </source>
</reference>
<gene>
    <name evidence="14" type="ORF">U0070_002469</name>
</gene>
<dbReference type="InterPro" id="IPR051432">
    <property type="entry name" value="KCNMA1_auxiliary"/>
</dbReference>
<evidence type="ECO:0000256" key="8">
    <source>
        <dbReference type="ARBA" id="ARBA00022989"/>
    </source>
</evidence>
<keyword evidence="4" id="KW-0433">Leucine-rich repeat</keyword>
<dbReference type="InterPro" id="IPR003591">
    <property type="entry name" value="Leu-rich_rpt_typical-subtyp"/>
</dbReference>
<dbReference type="PANTHER" id="PTHR46473">
    <property type="entry name" value="GH08155P"/>
    <property type="match status" value="1"/>
</dbReference>
<comment type="caution">
    <text evidence="14">The sequence shown here is derived from an EMBL/GenBank/DDBJ whole genome shotgun (WGS) entry which is preliminary data.</text>
</comment>
<organism evidence="14 15">
    <name type="scientific">Myodes glareolus</name>
    <name type="common">Bank vole</name>
    <name type="synonym">Clethrionomys glareolus</name>
    <dbReference type="NCBI Taxonomy" id="447135"/>
    <lineage>
        <taxon>Eukaryota</taxon>
        <taxon>Metazoa</taxon>
        <taxon>Chordata</taxon>
        <taxon>Craniata</taxon>
        <taxon>Vertebrata</taxon>
        <taxon>Euteleostomi</taxon>
        <taxon>Mammalia</taxon>
        <taxon>Eutheria</taxon>
        <taxon>Euarchontoglires</taxon>
        <taxon>Glires</taxon>
        <taxon>Rodentia</taxon>
        <taxon>Myomorpha</taxon>
        <taxon>Muroidea</taxon>
        <taxon>Cricetidae</taxon>
        <taxon>Arvicolinae</taxon>
        <taxon>Myodes</taxon>
    </lineage>
</organism>
<sequence>MQAVMVLEEELRVEKELQSGEGSRKWSETMGKQKYVHVNFPYHLKYGSFLRRILSSEHMRAAYLVQGKGETFQSRQVGKLPTAVRTEQAAESPSRQQGTGPRVSTSVQFSCNGKLLLHKARVLQFFQHPAPALPHPSAAFRSGQLVPALKKVEGGEPWLLTMSLASSSGPQFLLFSLGMGLVSGSNCPVNCLCQAQEVSCTGMQLMEYPLNIPLNTRRLLLNNNKITSLPALQLGFLSDLVYLDCQNNRIRELMDYTFIGVFKLIYLDLSFNNLTSISPFSFSVLSNLVRLNISNNPHLLSLDKHTFANTSSLRYLDLRNTGLRTIDHDALHHLAVLQTLYLSGNPWNCNCSFLNFAIYLLVSKMDHPGEGLIGSGEENVRSWFLKR</sequence>
<evidence type="ECO:0000256" key="7">
    <source>
        <dbReference type="ARBA" id="ARBA00022737"/>
    </source>
</evidence>
<comment type="subcellular location">
    <subcellularLocation>
        <location evidence="1">Cell membrane</location>
        <topology evidence="1">Single-pass membrane protein</topology>
    </subcellularLocation>
</comment>
<evidence type="ECO:0000313" key="15">
    <source>
        <dbReference type="Proteomes" id="UP001488838"/>
    </source>
</evidence>
<dbReference type="SMART" id="SM00369">
    <property type="entry name" value="LRR_TYP"/>
    <property type="match status" value="4"/>
</dbReference>
<keyword evidence="6" id="KW-0732">Signal</keyword>
<dbReference type="Proteomes" id="UP001488838">
    <property type="component" value="Unassembled WGS sequence"/>
</dbReference>
<dbReference type="Pfam" id="PF13855">
    <property type="entry name" value="LRR_8"/>
    <property type="match status" value="1"/>
</dbReference>
<keyword evidence="12" id="KW-0407">Ion channel</keyword>
<dbReference type="GO" id="GO:0099104">
    <property type="term" value="F:potassium channel activator activity"/>
    <property type="evidence" value="ECO:0007669"/>
    <property type="project" value="TreeGrafter"/>
</dbReference>
<evidence type="ECO:0000256" key="5">
    <source>
        <dbReference type="ARBA" id="ARBA00022692"/>
    </source>
</evidence>
<dbReference type="FunFam" id="3.80.10.10:FF:000015">
    <property type="entry name" value="Leucine rich repeat containing 38"/>
    <property type="match status" value="1"/>
</dbReference>
<evidence type="ECO:0000256" key="12">
    <source>
        <dbReference type="ARBA" id="ARBA00023303"/>
    </source>
</evidence>
<dbReference type="GO" id="GO:0005249">
    <property type="term" value="F:voltage-gated potassium channel activity"/>
    <property type="evidence" value="ECO:0007669"/>
    <property type="project" value="TreeGrafter"/>
</dbReference>
<dbReference type="AlphaFoldDB" id="A0AAW0HM71"/>
<dbReference type="Gene3D" id="3.80.10.10">
    <property type="entry name" value="Ribonuclease Inhibitor"/>
    <property type="match status" value="1"/>
</dbReference>
<evidence type="ECO:0000313" key="14">
    <source>
        <dbReference type="EMBL" id="KAK7803593.1"/>
    </source>
</evidence>
<evidence type="ECO:0000256" key="9">
    <source>
        <dbReference type="ARBA" id="ARBA00023065"/>
    </source>
</evidence>
<protein>
    <submittedName>
        <fullName evidence="14">Uncharacterized protein</fullName>
    </submittedName>
</protein>
<evidence type="ECO:0000256" key="4">
    <source>
        <dbReference type="ARBA" id="ARBA00022614"/>
    </source>
</evidence>
<evidence type="ECO:0000256" key="1">
    <source>
        <dbReference type="ARBA" id="ARBA00004162"/>
    </source>
</evidence>
<keyword evidence="9" id="KW-0406">Ion transport</keyword>
<feature type="compositionally biased region" description="Polar residues" evidence="13">
    <location>
        <begin position="89"/>
        <end position="104"/>
    </location>
</feature>
<feature type="region of interest" description="Disordered" evidence="13">
    <location>
        <begin position="75"/>
        <end position="104"/>
    </location>
</feature>
<dbReference type="SUPFAM" id="SSF52058">
    <property type="entry name" value="L domain-like"/>
    <property type="match status" value="1"/>
</dbReference>
<evidence type="ECO:0000256" key="13">
    <source>
        <dbReference type="SAM" id="MobiDB-lite"/>
    </source>
</evidence>
<dbReference type="InterPro" id="IPR032675">
    <property type="entry name" value="LRR_dom_sf"/>
</dbReference>
<keyword evidence="3" id="KW-1003">Cell membrane</keyword>
<keyword evidence="10" id="KW-0472">Membrane</keyword>
<keyword evidence="11" id="KW-1015">Disulfide bond</keyword>
<dbReference type="Pfam" id="PF00560">
    <property type="entry name" value="LRR_1"/>
    <property type="match status" value="1"/>
</dbReference>
<dbReference type="GO" id="GO:0044325">
    <property type="term" value="F:transmembrane transporter binding"/>
    <property type="evidence" value="ECO:0007669"/>
    <property type="project" value="TreeGrafter"/>
</dbReference>
<accession>A0AAW0HM71</accession>
<keyword evidence="7" id="KW-0677">Repeat</keyword>
<keyword evidence="15" id="KW-1185">Reference proteome</keyword>
<dbReference type="InterPro" id="IPR001611">
    <property type="entry name" value="Leu-rich_rpt"/>
</dbReference>
<keyword evidence="8" id="KW-1133">Transmembrane helix</keyword>
<evidence type="ECO:0000256" key="6">
    <source>
        <dbReference type="ARBA" id="ARBA00022729"/>
    </source>
</evidence>
<dbReference type="PANTHER" id="PTHR46473:SF6">
    <property type="entry name" value="LEUCINE-RICH REPEAT-CONTAINING PROTEIN 52"/>
    <property type="match status" value="1"/>
</dbReference>
<name>A0AAW0HM71_MYOGA</name>
<evidence type="ECO:0000256" key="2">
    <source>
        <dbReference type="ARBA" id="ARBA00022448"/>
    </source>
</evidence>
<dbReference type="GO" id="GO:0008076">
    <property type="term" value="C:voltage-gated potassium channel complex"/>
    <property type="evidence" value="ECO:0007669"/>
    <property type="project" value="TreeGrafter"/>
</dbReference>
<keyword evidence="5" id="KW-0812">Transmembrane</keyword>
<proteinExistence type="predicted"/>
<evidence type="ECO:0000256" key="3">
    <source>
        <dbReference type="ARBA" id="ARBA00022475"/>
    </source>
</evidence>
<evidence type="ECO:0000256" key="11">
    <source>
        <dbReference type="ARBA" id="ARBA00023157"/>
    </source>
</evidence>
<dbReference type="EMBL" id="JBBHLL010000411">
    <property type="protein sequence ID" value="KAK7803593.1"/>
    <property type="molecule type" value="Genomic_DNA"/>
</dbReference>